<organism evidence="2 3">
    <name type="scientific">Methanomicrobium antiquum</name>
    <dbReference type="NCBI Taxonomy" id="487686"/>
    <lineage>
        <taxon>Archaea</taxon>
        <taxon>Methanobacteriati</taxon>
        <taxon>Methanobacteriota</taxon>
        <taxon>Stenosarchaea group</taxon>
        <taxon>Methanomicrobia</taxon>
        <taxon>Methanomicrobiales</taxon>
        <taxon>Methanomicrobiaceae</taxon>
        <taxon>Methanomicrobium</taxon>
    </lineage>
</organism>
<accession>A0AAF0JUC9</accession>
<keyword evidence="2" id="KW-0413">Isomerase</keyword>
<evidence type="ECO:0000313" key="3">
    <source>
        <dbReference type="Proteomes" id="UP001218895"/>
    </source>
</evidence>
<dbReference type="GO" id="GO:0016853">
    <property type="term" value="F:isomerase activity"/>
    <property type="evidence" value="ECO:0007669"/>
    <property type="project" value="UniProtKB-KW"/>
</dbReference>
<dbReference type="SUPFAM" id="SSF51658">
    <property type="entry name" value="Xylose isomerase-like"/>
    <property type="match status" value="1"/>
</dbReference>
<dbReference type="Gene3D" id="3.20.20.150">
    <property type="entry name" value="Divalent-metal-dependent TIM barrel enzymes"/>
    <property type="match status" value="1"/>
</dbReference>
<dbReference type="Pfam" id="PF01261">
    <property type="entry name" value="AP_endonuc_2"/>
    <property type="match status" value="1"/>
</dbReference>
<gene>
    <name evidence="2" type="ORF">L1994_04390</name>
</gene>
<dbReference type="AlphaFoldDB" id="A0AAF0JUC9"/>
<feature type="domain" description="Xylose isomerase-like TIM barrel" evidence="1">
    <location>
        <begin position="42"/>
        <end position="219"/>
    </location>
</feature>
<evidence type="ECO:0000259" key="1">
    <source>
        <dbReference type="Pfam" id="PF01261"/>
    </source>
</evidence>
<dbReference type="InterPro" id="IPR036237">
    <property type="entry name" value="Xyl_isomerase-like_sf"/>
</dbReference>
<keyword evidence="3" id="KW-1185">Reference proteome</keyword>
<dbReference type="RefSeq" id="WP_278100471.1">
    <property type="nucleotide sequence ID" value="NZ_CP091092.1"/>
</dbReference>
<proteinExistence type="predicted"/>
<dbReference type="GeneID" id="79949610"/>
<dbReference type="Proteomes" id="UP001218895">
    <property type="component" value="Chromosome"/>
</dbReference>
<protein>
    <submittedName>
        <fullName evidence="2">Sugar phosphate isomerase/epimerase</fullName>
    </submittedName>
</protein>
<dbReference type="KEGG" id="manq:L1994_04390"/>
<dbReference type="InterPro" id="IPR013022">
    <property type="entry name" value="Xyl_isomerase-like_TIM-brl"/>
</dbReference>
<dbReference type="EMBL" id="CP091092">
    <property type="protein sequence ID" value="WFN37633.1"/>
    <property type="molecule type" value="Genomic_DNA"/>
</dbReference>
<reference evidence="2" key="1">
    <citation type="submission" date="2022-01" db="EMBL/GenBank/DDBJ databases">
        <title>Complete genome of Methanomicrobium antiquum DSM 21220.</title>
        <authorList>
            <person name="Chen S.-C."/>
            <person name="You Y.-T."/>
            <person name="Zhou Y.-Z."/>
            <person name="Lai M.-C."/>
        </authorList>
    </citation>
    <scope>NUCLEOTIDE SEQUENCE</scope>
    <source>
        <strain evidence="2">DSM 21220</strain>
    </source>
</reference>
<evidence type="ECO:0000313" key="2">
    <source>
        <dbReference type="EMBL" id="WFN37633.1"/>
    </source>
</evidence>
<name>A0AAF0JUC9_9EURY</name>
<sequence length="241" mass="26997">MFGVSTNCLINKPLNSALSILADLTSVVEVMDDGPHFLDSSEILKSFSFKYFLHAPSRGVNISSHLEPIRKASVEVIRHCVSIGSEVDAQGIIVHPGYFGWADERDICAFQLQKSLIEIIEFSKEYSTKVFIENMPKWDFFFLKTPEELSLISGFPLALDVGHANTNNCLNEFLKHDISHFHLHDNEGFLDSHLAIGDGNIDFAPVFKKIAESGRCPIIETDTLDSAIRSVNLLKKEMKKI</sequence>